<feature type="signal peptide" evidence="1">
    <location>
        <begin position="1"/>
        <end position="20"/>
    </location>
</feature>
<dbReference type="EMBL" id="CP035532">
    <property type="protein sequence ID" value="QBA21263.1"/>
    <property type="molecule type" value="Genomic_DNA"/>
</dbReference>
<keyword evidence="1" id="KW-0732">Signal</keyword>
<dbReference type="Gene3D" id="3.90.930.1">
    <property type="match status" value="2"/>
</dbReference>
<feature type="chain" id="PRO_5019112550" evidence="1">
    <location>
        <begin position="21"/>
        <end position="513"/>
    </location>
</feature>
<gene>
    <name evidence="2" type="ORF">EU348_08685</name>
</gene>
<dbReference type="InterPro" id="IPR011652">
    <property type="entry name" value="MORN_2"/>
</dbReference>
<organism evidence="2">
    <name type="scientific">Chryseobacterium indologenes</name>
    <name type="common">Flavobacterium indologenes</name>
    <dbReference type="NCBI Taxonomy" id="253"/>
    <lineage>
        <taxon>Bacteria</taxon>
        <taxon>Pseudomonadati</taxon>
        <taxon>Bacteroidota</taxon>
        <taxon>Flavobacteriia</taxon>
        <taxon>Flavobacteriales</taxon>
        <taxon>Weeksellaceae</taxon>
        <taxon>Chryseobacterium group</taxon>
        <taxon>Chryseobacterium</taxon>
    </lineage>
</organism>
<protein>
    <submittedName>
        <fullName evidence="2">Membrane-binding protein</fullName>
    </submittedName>
</protein>
<evidence type="ECO:0000256" key="1">
    <source>
        <dbReference type="SAM" id="SignalP"/>
    </source>
</evidence>
<evidence type="ECO:0000313" key="2">
    <source>
        <dbReference type="EMBL" id="QBA21263.1"/>
    </source>
</evidence>
<reference evidence="2" key="1">
    <citation type="submission" date="2019-01" db="EMBL/GenBank/DDBJ databases">
        <title>Whole Genome Sequencing for Putative Detection of Antimicrobial Resistance and Potential Virulence Factors in Chryseobacterium indologenes isolated from Nile Tilapia in Tanzania.</title>
        <authorList>
            <person name="Mwega E."/>
            <person name="Mutoloki S."/>
            <person name="Mugimba K."/>
            <person name="Colquhoun D."/>
            <person name="Mdegela R."/>
            <person name="Evensen O."/>
            <person name="Wasteson Y."/>
        </authorList>
    </citation>
    <scope>NUCLEOTIDE SEQUENCE [LARGE SCALE GENOMIC DNA]</scope>
    <source>
        <strain evidence="2">StR 01</strain>
    </source>
</reference>
<dbReference type="AlphaFoldDB" id="A0A411DLM0"/>
<sequence length="513" mass="58450">MKKLFTSALLALVLSMKVYAQEKTYFDENWEKTTSDNMEYYRETTPKGKLTLIKDFYKDGKLQMEGLASDTTPSSEVFEGKVTWYTEEGKVQNFATYSNGQQIGPAQTYDMNGRLTEDVVYKADGSFSGKMFSYKDAEDGMDFNIVVDYENSTPVKTTVYDDDIKGIRNETIIDKDSNTETKYYGEKGKYLGSNTTSGSGENMMVDYYSSPMRISKIEKYRKDGSVKEGVVYSKSGKILQEQKMNKKDGYKTTYDESGKKIAHLVYQYDKENDVYNPMDGDDYHLAYEYSQISSIDTYEKGSKVTSKYFDEDGKLSSEQFLKDDLIQEIKYYSPDGKLKSTLTYKDGIPYNGTTYEGFNETVYKEGIIVNIKSFFEGNNTKLSFEKKLNARQTGYDATVYDPKGTILYTFTQPISEDGDDYSFTAQITQYVKGKPANKSSVKAGVIQSGKIRLKTWDGAKELERSGKWILLKLYNMDGKLIQETKTLADTQEENASAENPTLINEDDLHHLFD</sequence>
<dbReference type="SUPFAM" id="SSF82185">
    <property type="entry name" value="Histone H3 K4-specific methyltransferase SET7/9 N-terminal domain"/>
    <property type="match status" value="2"/>
</dbReference>
<proteinExistence type="predicted"/>
<dbReference type="Pfam" id="PF07661">
    <property type="entry name" value="MORN_2"/>
    <property type="match status" value="1"/>
</dbReference>
<accession>A0A411DLM0</accession>
<name>A0A411DLM0_CHRID</name>